<feature type="transmembrane region" description="Helical" evidence="1">
    <location>
        <begin position="102"/>
        <end position="127"/>
    </location>
</feature>
<feature type="domain" description="Prokaryotic YEATS" evidence="3">
    <location>
        <begin position="200"/>
        <end position="273"/>
    </location>
</feature>
<reference evidence="4 5" key="1">
    <citation type="submission" date="2021-01" db="EMBL/GenBank/DDBJ databases">
        <title>Chryseolinea sp. Jin1 Genome sequencing and assembly.</title>
        <authorList>
            <person name="Kim I."/>
        </authorList>
    </citation>
    <scope>NUCLEOTIDE SEQUENCE [LARGE SCALE GENOMIC DNA]</scope>
    <source>
        <strain evidence="4 5">Jin1</strain>
    </source>
</reference>
<dbReference type="EMBL" id="JAERRB010000016">
    <property type="protein sequence ID" value="MBL0745355.1"/>
    <property type="molecule type" value="Genomic_DNA"/>
</dbReference>
<feature type="signal peptide" evidence="2">
    <location>
        <begin position="1"/>
        <end position="25"/>
    </location>
</feature>
<keyword evidence="1" id="KW-0472">Membrane</keyword>
<keyword evidence="5" id="KW-1185">Reference proteome</keyword>
<dbReference type="InterPro" id="IPR046888">
    <property type="entry name" value="pYEATS"/>
</dbReference>
<keyword evidence="1" id="KW-0812">Transmembrane</keyword>
<name>A0ABS1L199_9BACT</name>
<sequence length="294" mass="33226">MSYIKSLVGFTAFLFLFLAPSLDFAQINSDTCKCVSKSLDSIKIFKSKGRAKSSVLKTTEKGDATVFTNEIVVSNDNDAPNQDGGGVDIPISRLLEKIFPDLLWILFWILLFWILRSHIHSFCKGIILRMRQGSRFKFGAFEIDSISVSNSSGTSNPLFEVTKDDNQRTWGHSRDKIYAQSHGVMLVHRIMKSNEPDQIYDLIMYVIPHSKSTLFGVKSVQYFFGEHWGSKIYESFDRANGFPIATSAYKPFLCYAKLNFSDGESAIVHRYIDFELGDVAPFSIDSDEGKSNKK</sequence>
<comment type="caution">
    <text evidence="4">The sequence shown here is derived from an EMBL/GenBank/DDBJ whole genome shotgun (WGS) entry which is preliminary data.</text>
</comment>
<keyword evidence="1" id="KW-1133">Transmembrane helix</keyword>
<protein>
    <recommendedName>
        <fullName evidence="3">Prokaryotic YEATS domain-containing protein</fullName>
    </recommendedName>
</protein>
<evidence type="ECO:0000256" key="1">
    <source>
        <dbReference type="SAM" id="Phobius"/>
    </source>
</evidence>
<organism evidence="4 5">
    <name type="scientific">Chryseolinea lacunae</name>
    <dbReference type="NCBI Taxonomy" id="2801331"/>
    <lineage>
        <taxon>Bacteria</taxon>
        <taxon>Pseudomonadati</taxon>
        <taxon>Bacteroidota</taxon>
        <taxon>Cytophagia</taxon>
        <taxon>Cytophagales</taxon>
        <taxon>Fulvivirgaceae</taxon>
        <taxon>Chryseolinea</taxon>
    </lineage>
</organism>
<dbReference type="Pfam" id="PF20305">
    <property type="entry name" value="pYEATS"/>
    <property type="match status" value="1"/>
</dbReference>
<dbReference type="RefSeq" id="WP_202015752.1">
    <property type="nucleotide sequence ID" value="NZ_JAERRB010000016.1"/>
</dbReference>
<evidence type="ECO:0000313" key="5">
    <source>
        <dbReference type="Proteomes" id="UP000613030"/>
    </source>
</evidence>
<dbReference type="Proteomes" id="UP000613030">
    <property type="component" value="Unassembled WGS sequence"/>
</dbReference>
<evidence type="ECO:0000313" key="4">
    <source>
        <dbReference type="EMBL" id="MBL0745355.1"/>
    </source>
</evidence>
<proteinExistence type="predicted"/>
<accession>A0ABS1L199</accession>
<feature type="chain" id="PRO_5046502245" description="Prokaryotic YEATS domain-containing protein" evidence="2">
    <location>
        <begin position="26"/>
        <end position="294"/>
    </location>
</feature>
<evidence type="ECO:0000259" key="3">
    <source>
        <dbReference type="Pfam" id="PF20305"/>
    </source>
</evidence>
<keyword evidence="2" id="KW-0732">Signal</keyword>
<evidence type="ECO:0000256" key="2">
    <source>
        <dbReference type="SAM" id="SignalP"/>
    </source>
</evidence>
<gene>
    <name evidence="4" type="ORF">JI741_29255</name>
</gene>